<feature type="transmembrane region" description="Helical" evidence="1">
    <location>
        <begin position="489"/>
        <end position="507"/>
    </location>
</feature>
<keyword evidence="1" id="KW-1133">Transmembrane helix</keyword>
<reference evidence="2 4" key="2">
    <citation type="journal article" date="2013" name="Nature">
        <title>Insights into bilaterian evolution from three spiralian genomes.</title>
        <authorList>
            <person name="Simakov O."/>
            <person name="Marletaz F."/>
            <person name="Cho S.J."/>
            <person name="Edsinger-Gonzales E."/>
            <person name="Havlak P."/>
            <person name="Hellsten U."/>
            <person name="Kuo D.H."/>
            <person name="Larsson T."/>
            <person name="Lv J."/>
            <person name="Arendt D."/>
            <person name="Savage R."/>
            <person name="Osoegawa K."/>
            <person name="de Jong P."/>
            <person name="Grimwood J."/>
            <person name="Chapman J.A."/>
            <person name="Shapiro H."/>
            <person name="Aerts A."/>
            <person name="Otillar R.P."/>
            <person name="Terry A.Y."/>
            <person name="Boore J.L."/>
            <person name="Grigoriev I.V."/>
            <person name="Lindberg D.R."/>
            <person name="Seaver E.C."/>
            <person name="Weisblat D.A."/>
            <person name="Putnam N.H."/>
            <person name="Rokhsar D.S."/>
        </authorList>
    </citation>
    <scope>NUCLEOTIDE SEQUENCE</scope>
</reference>
<protein>
    <recommendedName>
        <fullName evidence="5">Endonuclease/exonuclease/phosphatase domain-containing protein</fullName>
    </recommendedName>
</protein>
<dbReference type="EnsemblMetazoa" id="HelroT163815">
    <property type="protein sequence ID" value="HelroP163815"/>
    <property type="gene ID" value="HelroG163815"/>
</dbReference>
<dbReference type="OrthoDB" id="8942991at2759"/>
<dbReference type="InterPro" id="IPR036691">
    <property type="entry name" value="Endo/exonu/phosph_ase_sf"/>
</dbReference>
<dbReference type="EMBL" id="KB097495">
    <property type="protein sequence ID" value="ESN96718.1"/>
    <property type="molecule type" value="Genomic_DNA"/>
</dbReference>
<dbReference type="Gene3D" id="3.60.10.10">
    <property type="entry name" value="Endonuclease/exonuclease/phosphatase"/>
    <property type="match status" value="1"/>
</dbReference>
<dbReference type="PANTHER" id="PTHR33776:SF4">
    <property type="entry name" value="ENDONUCLEASE_EXONUCLEASE_PHOSPHATASE DOMAIN-CONTAINING PROTEIN"/>
    <property type="match status" value="1"/>
</dbReference>
<reference evidence="3" key="3">
    <citation type="submission" date="2015-06" db="UniProtKB">
        <authorList>
            <consortium name="EnsemblMetazoa"/>
        </authorList>
    </citation>
    <scope>IDENTIFICATION</scope>
</reference>
<dbReference type="EMBL" id="AMQM01001467">
    <property type="status" value="NOT_ANNOTATED_CDS"/>
    <property type="molecule type" value="Genomic_DNA"/>
</dbReference>
<evidence type="ECO:0000313" key="2">
    <source>
        <dbReference type="EMBL" id="ESN96718.1"/>
    </source>
</evidence>
<dbReference type="STRING" id="6412.T1EUI2"/>
<dbReference type="HOGENOM" id="CLU_502767_0_0_1"/>
<dbReference type="RefSeq" id="XP_009025836.1">
    <property type="nucleotide sequence ID" value="XM_009027588.1"/>
</dbReference>
<evidence type="ECO:0000313" key="4">
    <source>
        <dbReference type="Proteomes" id="UP000015101"/>
    </source>
</evidence>
<reference evidence="4" key="1">
    <citation type="submission" date="2012-12" db="EMBL/GenBank/DDBJ databases">
        <authorList>
            <person name="Hellsten U."/>
            <person name="Grimwood J."/>
            <person name="Chapman J.A."/>
            <person name="Shapiro H."/>
            <person name="Aerts A."/>
            <person name="Otillar R.P."/>
            <person name="Terry A.Y."/>
            <person name="Boore J.L."/>
            <person name="Simakov O."/>
            <person name="Marletaz F."/>
            <person name="Cho S.-J."/>
            <person name="Edsinger-Gonzales E."/>
            <person name="Havlak P."/>
            <person name="Kuo D.-H."/>
            <person name="Larsson T."/>
            <person name="Lv J."/>
            <person name="Arendt D."/>
            <person name="Savage R."/>
            <person name="Osoegawa K."/>
            <person name="de Jong P."/>
            <person name="Lindberg D.R."/>
            <person name="Seaver E.C."/>
            <person name="Weisblat D.A."/>
            <person name="Putnam N.H."/>
            <person name="Grigoriev I.V."/>
            <person name="Rokhsar D.S."/>
        </authorList>
    </citation>
    <scope>NUCLEOTIDE SEQUENCE</scope>
</reference>
<sequence length="542" mass="62267">MSGDVMGDVWNGVEMSDDVVRDVRSGVDMSEIVVNNIDDNINDEIDIYGHEDIEFGVQNNDDDDVNDKILNNFYDIDVDLNYDFGFLNSLSNYYSTIEFNNLICHKSDIHYVNVIHLNCRSFAAHLNDISLFIYGMRILPAIIALSETWFTNNEINNSTHIQFPEYIFVCNNRINKKGGGTGFLINRTIIYSNLHNSILYSSDFFEWSGITTNINGNKHYFLCVYKPPDANINEFILSLSDFLFNTLKPACKSKLYILGDFNINLAVNNAYSRNFINSMAGLGLFFLINQPTRITDSSSTVIDNILTNDNCSLIKGIICEDITDHMPIFVCIPHKNNKCNNKCSKRPLIHTRLTDEKNIQEANSMLSGIKWPELQDSIVLNIDYDNFFRIYMNCIDVACPMISRKLDLTEKIETVNSIDKFFVEMGQRLIDGSTNADYVSPSSACYPAFQMTNNKLFDNYSIKIGVSDRDKVIGIVYKARDKLDCGTKLMLYYSFIYPYLIYGNIFWGSTFKFWINKVFIAQKYFVRICFGLSKYDHTSYEK</sequence>
<organism evidence="3 4">
    <name type="scientific">Helobdella robusta</name>
    <name type="common">Californian leech</name>
    <dbReference type="NCBI Taxonomy" id="6412"/>
    <lineage>
        <taxon>Eukaryota</taxon>
        <taxon>Metazoa</taxon>
        <taxon>Spiralia</taxon>
        <taxon>Lophotrochozoa</taxon>
        <taxon>Annelida</taxon>
        <taxon>Clitellata</taxon>
        <taxon>Hirudinea</taxon>
        <taxon>Rhynchobdellida</taxon>
        <taxon>Glossiphoniidae</taxon>
        <taxon>Helobdella</taxon>
    </lineage>
</organism>
<dbReference type="PANTHER" id="PTHR33776">
    <property type="entry name" value="ENDO/EXONUCLEASE/PHOSPHATASE DOMAIN-CONTAINING PROTEIN"/>
    <property type="match status" value="1"/>
</dbReference>
<dbReference type="AlphaFoldDB" id="T1EUI2"/>
<evidence type="ECO:0000256" key="1">
    <source>
        <dbReference type="SAM" id="Phobius"/>
    </source>
</evidence>
<dbReference type="CTD" id="20200232"/>
<dbReference type="SUPFAM" id="SSF56219">
    <property type="entry name" value="DNase I-like"/>
    <property type="match status" value="1"/>
</dbReference>
<dbReference type="GeneID" id="20200232"/>
<dbReference type="Proteomes" id="UP000015101">
    <property type="component" value="Unassembled WGS sequence"/>
</dbReference>
<name>T1EUI2_HELRO</name>
<gene>
    <name evidence="3" type="primary">20200232</name>
    <name evidence="2" type="ORF">HELRODRAFT_163815</name>
</gene>
<keyword evidence="1" id="KW-0812">Transmembrane</keyword>
<evidence type="ECO:0000313" key="3">
    <source>
        <dbReference type="EnsemblMetazoa" id="HelroP163815"/>
    </source>
</evidence>
<keyword evidence="4" id="KW-1185">Reference proteome</keyword>
<proteinExistence type="predicted"/>
<dbReference type="KEGG" id="hro:HELRODRAFT_163815"/>
<accession>T1EUI2</accession>
<keyword evidence="1" id="KW-0472">Membrane</keyword>
<evidence type="ECO:0008006" key="5">
    <source>
        <dbReference type="Google" id="ProtNLM"/>
    </source>
</evidence>
<dbReference type="InParanoid" id="T1EUI2"/>